<dbReference type="InterPro" id="IPR045834">
    <property type="entry name" value="Csd3_N2"/>
</dbReference>
<comment type="subcellular location">
    <subcellularLocation>
        <location evidence="2">Cell envelope</location>
    </subcellularLocation>
</comment>
<evidence type="ECO:0000313" key="12">
    <source>
        <dbReference type="EMBL" id="MFC5544374.1"/>
    </source>
</evidence>
<feature type="domain" description="Opacity-associated protein A LysM-like" evidence="10">
    <location>
        <begin position="76"/>
        <end position="157"/>
    </location>
</feature>
<organism evidence="12 13">
    <name type="scientific">Marinobacter koreensis</name>
    <dbReference type="NCBI Taxonomy" id="335974"/>
    <lineage>
        <taxon>Bacteria</taxon>
        <taxon>Pseudomonadati</taxon>
        <taxon>Pseudomonadota</taxon>
        <taxon>Gammaproteobacteria</taxon>
        <taxon>Pseudomonadales</taxon>
        <taxon>Marinobacteraceae</taxon>
        <taxon>Marinobacter</taxon>
    </lineage>
</organism>
<dbReference type="InterPro" id="IPR016047">
    <property type="entry name" value="M23ase_b-sheet_dom"/>
</dbReference>
<evidence type="ECO:0000256" key="7">
    <source>
        <dbReference type="ARBA" id="ARBA00023049"/>
    </source>
</evidence>
<dbReference type="Pfam" id="PF19425">
    <property type="entry name" value="Csd3_N2"/>
    <property type="match status" value="1"/>
</dbReference>
<feature type="region of interest" description="Disordered" evidence="8">
    <location>
        <begin position="289"/>
        <end position="317"/>
    </location>
</feature>
<name>A0ABW0RJI4_9GAMM</name>
<sequence>MQSRRRLTPTHKISLAVSMAFVLLAGMWVSGKSTAVPAPATFKLDPQSLVSDDSPTGTTQSSDNSDGDAKGPLAVDYEIQKGDTLSEIFEDKGIPAALLQHILEADSEYLSLETLMPGKVLTFRYNDEHQLTALDLQLDPARKVSFVRQDDDSFIHQQVESKTHWESQILTGEIRGSFYASGLKAGLSDAQVASLSHLLKNKLNFRRDLRAGDTFAVMLGHEITEEDQATGQMRIEAVSLSRGKHVYNAFLYNDGNYYDENGESILPAFLRWPTARHFRVSSPFNPKRLHPVTGRRAPHNGVDLATPSGTPVRSTGDGVVTRIGNHPYAGKYIDIDHNGSFETRYLHLSKIMVKRGERVKRGEKIALSGNTGRTTGPHLHFEFHVKGRPVNPLTADIPTAASVPRKDLASFKSQVHQQLALMRAATDPASLVATGPDQGSDTATN</sequence>
<dbReference type="Pfam" id="PF04225">
    <property type="entry name" value="LysM_OapA"/>
    <property type="match status" value="1"/>
</dbReference>
<evidence type="ECO:0000256" key="6">
    <source>
        <dbReference type="ARBA" id="ARBA00022833"/>
    </source>
</evidence>
<dbReference type="RefSeq" id="WP_248154728.1">
    <property type="nucleotide sequence ID" value="NZ_JAKZAJ010000001.1"/>
</dbReference>
<proteinExistence type="predicted"/>
<keyword evidence="6" id="KW-0862">Zinc</keyword>
<feature type="compositionally biased region" description="Polar residues" evidence="8">
    <location>
        <begin position="48"/>
        <end position="64"/>
    </location>
</feature>
<evidence type="ECO:0000256" key="5">
    <source>
        <dbReference type="ARBA" id="ARBA00022801"/>
    </source>
</evidence>
<feature type="domain" description="M23ase beta-sheet core" evidence="9">
    <location>
        <begin position="298"/>
        <end position="392"/>
    </location>
</feature>
<accession>A0ABW0RJI4</accession>
<dbReference type="Pfam" id="PF01551">
    <property type="entry name" value="Peptidase_M23"/>
    <property type="match status" value="1"/>
</dbReference>
<feature type="region of interest" description="Disordered" evidence="8">
    <location>
        <begin position="45"/>
        <end position="72"/>
    </location>
</feature>
<evidence type="ECO:0000256" key="4">
    <source>
        <dbReference type="ARBA" id="ARBA00022723"/>
    </source>
</evidence>
<dbReference type="InterPro" id="IPR050570">
    <property type="entry name" value="Cell_wall_metabolism_enzyme"/>
</dbReference>
<evidence type="ECO:0000259" key="10">
    <source>
        <dbReference type="Pfam" id="PF04225"/>
    </source>
</evidence>
<dbReference type="Gene3D" id="3.10.450.350">
    <property type="match status" value="2"/>
</dbReference>
<evidence type="ECO:0000256" key="1">
    <source>
        <dbReference type="ARBA" id="ARBA00001947"/>
    </source>
</evidence>
<dbReference type="PANTHER" id="PTHR21666">
    <property type="entry name" value="PEPTIDASE-RELATED"/>
    <property type="match status" value="1"/>
</dbReference>
<dbReference type="CDD" id="cd12797">
    <property type="entry name" value="M23_peptidase"/>
    <property type="match status" value="1"/>
</dbReference>
<keyword evidence="3" id="KW-0645">Protease</keyword>
<keyword evidence="13" id="KW-1185">Reference proteome</keyword>
<feature type="domain" description="Csd3-like second N-terminal" evidence="11">
    <location>
        <begin position="163"/>
        <end position="286"/>
    </location>
</feature>
<comment type="cofactor">
    <cofactor evidence="1">
        <name>Zn(2+)</name>
        <dbReference type="ChEBI" id="CHEBI:29105"/>
    </cofactor>
</comment>
<evidence type="ECO:0000313" key="13">
    <source>
        <dbReference type="Proteomes" id="UP001596055"/>
    </source>
</evidence>
<evidence type="ECO:0000259" key="11">
    <source>
        <dbReference type="Pfam" id="PF19425"/>
    </source>
</evidence>
<evidence type="ECO:0000256" key="2">
    <source>
        <dbReference type="ARBA" id="ARBA00004196"/>
    </source>
</evidence>
<evidence type="ECO:0000259" key="9">
    <source>
        <dbReference type="Pfam" id="PF01551"/>
    </source>
</evidence>
<dbReference type="PANTHER" id="PTHR21666:SF292">
    <property type="entry name" value="MUREIN DD-ENDOPEPTIDASE MEPM"/>
    <property type="match status" value="1"/>
</dbReference>
<gene>
    <name evidence="12" type="ORF">ACFPQA_04885</name>
</gene>
<evidence type="ECO:0000256" key="3">
    <source>
        <dbReference type="ARBA" id="ARBA00022670"/>
    </source>
</evidence>
<evidence type="ECO:0000256" key="8">
    <source>
        <dbReference type="SAM" id="MobiDB-lite"/>
    </source>
</evidence>
<keyword evidence="5" id="KW-0378">Hydrolase</keyword>
<protein>
    <submittedName>
        <fullName evidence="12">Peptidoglycan DD-metalloendopeptidase family protein</fullName>
    </submittedName>
</protein>
<dbReference type="EMBL" id="JBHSNL010000001">
    <property type="protein sequence ID" value="MFC5544374.1"/>
    <property type="molecule type" value="Genomic_DNA"/>
</dbReference>
<dbReference type="Gene3D" id="2.70.70.10">
    <property type="entry name" value="Glucose Permease (Domain IIA)"/>
    <property type="match status" value="1"/>
</dbReference>
<comment type="caution">
    <text evidence="12">The sequence shown here is derived from an EMBL/GenBank/DDBJ whole genome shotgun (WGS) entry which is preliminary data.</text>
</comment>
<keyword evidence="4" id="KW-0479">Metal-binding</keyword>
<dbReference type="InterPro" id="IPR007340">
    <property type="entry name" value="LysM_Opacity-associatedA"/>
</dbReference>
<reference evidence="13" key="1">
    <citation type="journal article" date="2019" name="Int. J. Syst. Evol. Microbiol.">
        <title>The Global Catalogue of Microorganisms (GCM) 10K type strain sequencing project: providing services to taxonomists for standard genome sequencing and annotation.</title>
        <authorList>
            <consortium name="The Broad Institute Genomics Platform"/>
            <consortium name="The Broad Institute Genome Sequencing Center for Infectious Disease"/>
            <person name="Wu L."/>
            <person name="Ma J."/>
        </authorList>
    </citation>
    <scope>NUCLEOTIDE SEQUENCE [LARGE SCALE GENOMIC DNA]</scope>
    <source>
        <strain evidence="13">CGMCC 4.1799</strain>
    </source>
</reference>
<dbReference type="Proteomes" id="UP001596055">
    <property type="component" value="Unassembled WGS sequence"/>
</dbReference>
<dbReference type="SUPFAM" id="SSF51261">
    <property type="entry name" value="Duplicated hybrid motif"/>
    <property type="match status" value="1"/>
</dbReference>
<dbReference type="InterPro" id="IPR011055">
    <property type="entry name" value="Dup_hybrid_motif"/>
</dbReference>
<keyword evidence="7" id="KW-0482">Metalloprotease</keyword>